<name>A0A367IQ81_RHIST</name>
<reference evidence="2 3" key="1">
    <citation type="journal article" date="2018" name="G3 (Bethesda)">
        <title>Phylogenetic and Phylogenomic Definition of Rhizopus Species.</title>
        <authorList>
            <person name="Gryganskyi A.P."/>
            <person name="Golan J."/>
            <person name="Dolatabadi S."/>
            <person name="Mondo S."/>
            <person name="Robb S."/>
            <person name="Idnurm A."/>
            <person name="Muszewska A."/>
            <person name="Steczkiewicz K."/>
            <person name="Masonjones S."/>
            <person name="Liao H.L."/>
            <person name="Gajdeczka M.T."/>
            <person name="Anike F."/>
            <person name="Vuek A."/>
            <person name="Anishchenko I.M."/>
            <person name="Voigt K."/>
            <person name="de Hoog G.S."/>
            <person name="Smith M.E."/>
            <person name="Heitman J."/>
            <person name="Vilgalys R."/>
            <person name="Stajich J.E."/>
        </authorList>
    </citation>
    <scope>NUCLEOTIDE SEQUENCE [LARGE SCALE GENOMIC DNA]</scope>
    <source>
        <strain evidence="2 3">LSU 92-RS-03</strain>
    </source>
</reference>
<dbReference type="OrthoDB" id="5204190at2759"/>
<dbReference type="Proteomes" id="UP000253551">
    <property type="component" value="Unassembled WGS sequence"/>
</dbReference>
<gene>
    <name evidence="2" type="ORF">CU098_008095</name>
</gene>
<dbReference type="STRING" id="4846.A0A367IQ81"/>
<keyword evidence="3" id="KW-1185">Reference proteome</keyword>
<proteinExistence type="predicted"/>
<evidence type="ECO:0000313" key="3">
    <source>
        <dbReference type="Proteomes" id="UP000253551"/>
    </source>
</evidence>
<feature type="non-terminal residue" evidence="2">
    <location>
        <position position="97"/>
    </location>
</feature>
<accession>A0A367IQ81</accession>
<feature type="compositionally biased region" description="Low complexity" evidence="1">
    <location>
        <begin position="56"/>
        <end position="69"/>
    </location>
</feature>
<dbReference type="EMBL" id="PJQM01006347">
    <property type="protein sequence ID" value="RCH79825.1"/>
    <property type="molecule type" value="Genomic_DNA"/>
</dbReference>
<feature type="region of interest" description="Disordered" evidence="1">
    <location>
        <begin position="49"/>
        <end position="97"/>
    </location>
</feature>
<evidence type="ECO:0000313" key="2">
    <source>
        <dbReference type="EMBL" id="RCH79825.1"/>
    </source>
</evidence>
<organism evidence="2 3">
    <name type="scientific">Rhizopus stolonifer</name>
    <name type="common">Rhizopus nigricans</name>
    <dbReference type="NCBI Taxonomy" id="4846"/>
    <lineage>
        <taxon>Eukaryota</taxon>
        <taxon>Fungi</taxon>
        <taxon>Fungi incertae sedis</taxon>
        <taxon>Mucoromycota</taxon>
        <taxon>Mucoromycotina</taxon>
        <taxon>Mucoromycetes</taxon>
        <taxon>Mucorales</taxon>
        <taxon>Mucorineae</taxon>
        <taxon>Rhizopodaceae</taxon>
        <taxon>Rhizopus</taxon>
    </lineage>
</organism>
<feature type="compositionally biased region" description="Basic and acidic residues" evidence="1">
    <location>
        <begin position="82"/>
        <end position="91"/>
    </location>
</feature>
<protein>
    <submittedName>
        <fullName evidence="2">Uncharacterized protein</fullName>
    </submittedName>
</protein>
<sequence length="97" mass="9920">MSGKDYSAVPPPPSLAPSESKGSAAPAAPVNFNDALSKARAIAEKLKQQSAGNMLTAPSTVNTATNTAALPPPPPSSSGTKRGYDDDRDSYRSSSRS</sequence>
<dbReference type="AlphaFoldDB" id="A0A367IQ81"/>
<evidence type="ECO:0000256" key="1">
    <source>
        <dbReference type="SAM" id="MobiDB-lite"/>
    </source>
</evidence>
<feature type="region of interest" description="Disordered" evidence="1">
    <location>
        <begin position="1"/>
        <end position="29"/>
    </location>
</feature>
<comment type="caution">
    <text evidence="2">The sequence shown here is derived from an EMBL/GenBank/DDBJ whole genome shotgun (WGS) entry which is preliminary data.</text>
</comment>